<evidence type="ECO:0000313" key="5">
    <source>
        <dbReference type="EMBL" id="GME81646.1"/>
    </source>
</evidence>
<dbReference type="GO" id="GO:0046872">
    <property type="term" value="F:metal ion binding"/>
    <property type="evidence" value="ECO:0007669"/>
    <property type="project" value="UniProtKB-KW"/>
</dbReference>
<gene>
    <name evidence="5" type="ORF">Cboi02_000663200</name>
</gene>
<dbReference type="GO" id="GO:0004392">
    <property type="term" value="F:heme oxygenase (decyclizing) activity"/>
    <property type="evidence" value="ECO:0007669"/>
    <property type="project" value="InterPro"/>
</dbReference>
<proteinExistence type="predicted"/>
<dbReference type="SUPFAM" id="SSF48613">
    <property type="entry name" value="Heme oxygenase-like"/>
    <property type="match status" value="1"/>
</dbReference>
<dbReference type="PANTHER" id="PTHR10720">
    <property type="entry name" value="HEME OXYGENASE"/>
    <property type="match status" value="1"/>
</dbReference>
<comment type="caution">
    <text evidence="5">The sequence shown here is derived from an EMBL/GenBank/DDBJ whole genome shotgun (WGS) entry which is preliminary data.</text>
</comment>
<dbReference type="GO" id="GO:0006788">
    <property type="term" value="P:heme oxidation"/>
    <property type="evidence" value="ECO:0007669"/>
    <property type="project" value="InterPro"/>
</dbReference>
<dbReference type="EMBL" id="BSXN01004670">
    <property type="protein sequence ID" value="GME81646.1"/>
    <property type="molecule type" value="Genomic_DNA"/>
</dbReference>
<dbReference type="Pfam" id="PF01126">
    <property type="entry name" value="Heme_oxygenase"/>
    <property type="match status" value="1"/>
</dbReference>
<accession>A0A9W6T9E2</accession>
<reference evidence="5" key="1">
    <citation type="submission" date="2023-04" db="EMBL/GenBank/DDBJ databases">
        <title>Candida boidinii NBRC 10035.</title>
        <authorList>
            <person name="Ichikawa N."/>
            <person name="Sato H."/>
            <person name="Tonouchi N."/>
        </authorList>
    </citation>
    <scope>NUCLEOTIDE SEQUENCE</scope>
    <source>
        <strain evidence="5">NBRC 10035</strain>
    </source>
</reference>
<evidence type="ECO:0000256" key="3">
    <source>
        <dbReference type="ARBA" id="ARBA00023004"/>
    </source>
</evidence>
<dbReference type="InterPro" id="IPR016053">
    <property type="entry name" value="Haem_Oase-like"/>
</dbReference>
<dbReference type="Proteomes" id="UP001165120">
    <property type="component" value="Unassembled WGS sequence"/>
</dbReference>
<evidence type="ECO:0000313" key="6">
    <source>
        <dbReference type="Proteomes" id="UP001165120"/>
    </source>
</evidence>
<evidence type="ECO:0000256" key="2">
    <source>
        <dbReference type="ARBA" id="ARBA00022723"/>
    </source>
</evidence>
<protein>
    <submittedName>
        <fullName evidence="5">Unnamed protein product</fullName>
    </submittedName>
</protein>
<keyword evidence="2" id="KW-0479">Metal-binding</keyword>
<keyword evidence="4" id="KW-0812">Transmembrane</keyword>
<feature type="transmembrane region" description="Helical" evidence="4">
    <location>
        <begin position="35"/>
        <end position="55"/>
    </location>
</feature>
<keyword evidence="3" id="KW-0408">Iron</keyword>
<dbReference type="InterPro" id="IPR016084">
    <property type="entry name" value="Haem_Oase-like_multi-hlx"/>
</dbReference>
<keyword evidence="4" id="KW-1133">Transmembrane helix</keyword>
<feature type="transmembrane region" description="Helical" evidence="4">
    <location>
        <begin position="157"/>
        <end position="177"/>
    </location>
</feature>
<evidence type="ECO:0000256" key="4">
    <source>
        <dbReference type="SAM" id="Phobius"/>
    </source>
</evidence>
<keyword evidence="1" id="KW-0349">Heme</keyword>
<dbReference type="CDD" id="cd19165">
    <property type="entry name" value="HemeO"/>
    <property type="match status" value="1"/>
</dbReference>
<organism evidence="5 6">
    <name type="scientific">Candida boidinii</name>
    <name type="common">Yeast</name>
    <dbReference type="NCBI Taxonomy" id="5477"/>
    <lineage>
        <taxon>Eukaryota</taxon>
        <taxon>Fungi</taxon>
        <taxon>Dikarya</taxon>
        <taxon>Ascomycota</taxon>
        <taxon>Saccharomycotina</taxon>
        <taxon>Pichiomycetes</taxon>
        <taxon>Pichiales</taxon>
        <taxon>Pichiaceae</taxon>
        <taxon>Ogataea</taxon>
        <taxon>Ogataea/Candida clade</taxon>
    </lineage>
</organism>
<dbReference type="PANTHER" id="PTHR10720:SF0">
    <property type="entry name" value="HEME OXYGENASE"/>
    <property type="match status" value="1"/>
</dbReference>
<name>A0A9W6T9E2_CANBO</name>
<dbReference type="InterPro" id="IPR002051">
    <property type="entry name" value="Haem_Oase"/>
</dbReference>
<dbReference type="AlphaFoldDB" id="A0A9W6T9E2"/>
<sequence length="182" mass="21571">MFFYNDKPEKFEEAILPEQIEFVNHIYKTTADKPYLLLAYMHVLYLALFAGGRLMKSQVCRSLYLFPQVEGKSFEDIVTLGSNFYNFDTDDNESLRIIYKRDYELNTRNFLTEAEKQEIIDEAQYIFQMNATCVKEIENHNIKKIQSKLSYQIITKGYYVVLGLLMLFACYFLKRIAVHLLF</sequence>
<dbReference type="Gene3D" id="1.20.910.10">
    <property type="entry name" value="Heme oxygenase-like"/>
    <property type="match status" value="1"/>
</dbReference>
<evidence type="ECO:0000256" key="1">
    <source>
        <dbReference type="ARBA" id="ARBA00022617"/>
    </source>
</evidence>
<keyword evidence="6" id="KW-1185">Reference proteome</keyword>
<keyword evidence="4" id="KW-0472">Membrane</keyword>